<organism evidence="1 2">
    <name type="scientific">Venturia nashicola</name>
    <dbReference type="NCBI Taxonomy" id="86259"/>
    <lineage>
        <taxon>Eukaryota</taxon>
        <taxon>Fungi</taxon>
        <taxon>Dikarya</taxon>
        <taxon>Ascomycota</taxon>
        <taxon>Pezizomycotina</taxon>
        <taxon>Dothideomycetes</taxon>
        <taxon>Pleosporomycetidae</taxon>
        <taxon>Venturiales</taxon>
        <taxon>Venturiaceae</taxon>
        <taxon>Venturia</taxon>
    </lineage>
</organism>
<dbReference type="EMBL" id="SNSC02000005">
    <property type="protein sequence ID" value="TID24023.1"/>
    <property type="molecule type" value="Genomic_DNA"/>
</dbReference>
<evidence type="ECO:0000313" key="2">
    <source>
        <dbReference type="Proteomes" id="UP000298493"/>
    </source>
</evidence>
<dbReference type="Proteomes" id="UP000298493">
    <property type="component" value="Unassembled WGS sequence"/>
</dbReference>
<protein>
    <submittedName>
        <fullName evidence="1">Uncharacterized protein</fullName>
    </submittedName>
</protein>
<keyword evidence="2" id="KW-1185">Reference proteome</keyword>
<sequence>MSPPTFLTIPREMHQHILKYAFDDAGAKDLKLNDRLRPIPAKILKNALNRGLSDVQELFNLALRPGFSPNIYNLAQILKLTCSKLDEDMLFVLKSSLDLYAKAYKDVSDSWLDDKWSEYHRCGGVLELAGRDL</sequence>
<name>A0A4Z1P4X4_9PEZI</name>
<evidence type="ECO:0000313" key="1">
    <source>
        <dbReference type="EMBL" id="TID24023.1"/>
    </source>
</evidence>
<comment type="caution">
    <text evidence="1">The sequence shown here is derived from an EMBL/GenBank/DDBJ whole genome shotgun (WGS) entry which is preliminary data.</text>
</comment>
<reference evidence="1 2" key="1">
    <citation type="submission" date="2019-04" db="EMBL/GenBank/DDBJ databases">
        <title>High contiguity whole genome sequence and gene annotation resource for two Venturia nashicola isolates.</title>
        <authorList>
            <person name="Prokchorchik M."/>
            <person name="Won K."/>
            <person name="Lee Y."/>
            <person name="Choi E.D."/>
            <person name="Segonzac C."/>
            <person name="Sohn K.H."/>
        </authorList>
    </citation>
    <scope>NUCLEOTIDE SEQUENCE [LARGE SCALE GENOMIC DNA]</scope>
    <source>
        <strain evidence="1 2">PRI2</strain>
    </source>
</reference>
<dbReference type="OrthoDB" id="3936041at2759"/>
<accession>A0A4Z1P4X4</accession>
<proteinExistence type="predicted"/>
<gene>
    <name evidence="1" type="ORF">E6O75_ATG02388</name>
</gene>
<dbReference type="AlphaFoldDB" id="A0A4Z1P4X4"/>